<proteinExistence type="predicted"/>
<sequence>MERRSGRIFRNDSGVAAVEFALIVPILCLVVFGIIGGWSFVSSSLSMRASVKTAANLVMEGATDDAATQAVALSSWENHPEGAQVTLGRKYMCGSTVVDASSLCNGGTKAPSVFVEIKATATWSPLFIFGAFSLSREIGHQEVIRVR</sequence>
<evidence type="ECO:0000313" key="3">
    <source>
        <dbReference type="EMBL" id="SIT56504.1"/>
    </source>
</evidence>
<organism evidence="3 4">
    <name type="scientific">Mesorhizobium prunaredense</name>
    <dbReference type="NCBI Taxonomy" id="1631249"/>
    <lineage>
        <taxon>Bacteria</taxon>
        <taxon>Pseudomonadati</taxon>
        <taxon>Pseudomonadota</taxon>
        <taxon>Alphaproteobacteria</taxon>
        <taxon>Hyphomicrobiales</taxon>
        <taxon>Phyllobacteriaceae</taxon>
        <taxon>Mesorhizobium</taxon>
    </lineage>
</organism>
<evidence type="ECO:0000256" key="1">
    <source>
        <dbReference type="SAM" id="Phobius"/>
    </source>
</evidence>
<evidence type="ECO:0000259" key="2">
    <source>
        <dbReference type="Pfam" id="PF07811"/>
    </source>
</evidence>
<keyword evidence="4" id="KW-1185">Reference proteome</keyword>
<dbReference type="InterPro" id="IPR012495">
    <property type="entry name" value="TadE-like_dom"/>
</dbReference>
<protein>
    <submittedName>
        <fullName evidence="3">Pilus biosynthesis protein TadE</fullName>
    </submittedName>
</protein>
<dbReference type="AlphaFoldDB" id="A0A1R3V9M7"/>
<dbReference type="Pfam" id="PF07811">
    <property type="entry name" value="TadE"/>
    <property type="match status" value="1"/>
</dbReference>
<dbReference type="STRING" id="1631249.BQ8794_290114"/>
<name>A0A1R3V9M7_9HYPH</name>
<evidence type="ECO:0000313" key="4">
    <source>
        <dbReference type="Proteomes" id="UP000188388"/>
    </source>
</evidence>
<keyword evidence="1" id="KW-0812">Transmembrane</keyword>
<dbReference type="Proteomes" id="UP000188388">
    <property type="component" value="Unassembled WGS sequence"/>
</dbReference>
<accession>A0A1R3V9M7</accession>
<keyword evidence="1" id="KW-0472">Membrane</keyword>
<keyword evidence="1" id="KW-1133">Transmembrane helix</keyword>
<dbReference type="EMBL" id="FTPD01000022">
    <property type="protein sequence ID" value="SIT56504.1"/>
    <property type="molecule type" value="Genomic_DNA"/>
</dbReference>
<dbReference type="RefSeq" id="WP_077379691.1">
    <property type="nucleotide sequence ID" value="NZ_FTPD01000022.1"/>
</dbReference>
<feature type="transmembrane region" description="Helical" evidence="1">
    <location>
        <begin position="20"/>
        <end position="41"/>
    </location>
</feature>
<gene>
    <name evidence="3" type="ORF">BQ8794_290114</name>
</gene>
<reference evidence="4" key="1">
    <citation type="submission" date="2017-01" db="EMBL/GenBank/DDBJ databases">
        <authorList>
            <person name="Brunel B."/>
        </authorList>
    </citation>
    <scope>NUCLEOTIDE SEQUENCE [LARGE SCALE GENOMIC DNA]</scope>
</reference>
<feature type="domain" description="TadE-like" evidence="2">
    <location>
        <begin position="14"/>
        <end position="54"/>
    </location>
</feature>